<dbReference type="Proteomes" id="UP001189429">
    <property type="component" value="Unassembled WGS sequence"/>
</dbReference>
<feature type="compositionally biased region" description="Pro residues" evidence="1">
    <location>
        <begin position="160"/>
        <end position="172"/>
    </location>
</feature>
<sequence>MAAAPDPPSAKVLPRATPAEPAALGGALLQPRCRRLVSSPSAASTPGRDPAATSQQVATAAPTTPSAEGQGPRDLEEVKLAASDPRTVLAAAPAPSEKGRSTFPGASSSQAAATASAPCAPTKGRSPTVPADVELPTFRPPAAAAEGSARAQTFAMGRPPLGPAEVEPPPSGPSATAGQDSSPSPASAHAPAGVELPASGSPTAAAEASVTVPASAKGRPPPAPAEPAAFTRSAVGNPRVPASPVPTRRSRRLTSPSAGWSGTSGTRATAPAAPPTPKRPLSPAPVRQSQRLPSPSAGWSGAPGSRVAASAAQPAKKRPKAAKAAPPRGPLQAAPGAPAAPPPPVQQRRGLASSPRSSPGRGPAAPCPRSEAEAATPSTEAPPPPAASAAVPPAGPPEAVARPAPLGSRLKRLPPAREAKPPASPQASPGSPLGAGWRPLAGEASPPQAPRRSARFVQQQQQQQQQQQWQREQPGRLGRGNAESGRGRGRGRGPGGLPLGAAVQRRLEELRDCLERRRLRGASSPEAAGPDSASEALHELETLDGNLTLAASALRKSGLAAELGHPWWRSGAPGGVCARASALAPRFAERAGIRLR</sequence>
<feature type="compositionally biased region" description="Pro residues" evidence="1">
    <location>
        <begin position="272"/>
        <end position="283"/>
    </location>
</feature>
<name>A0ABN9VLE3_9DINO</name>
<dbReference type="EMBL" id="CAUYUJ010017314">
    <property type="protein sequence ID" value="CAK0873737.1"/>
    <property type="molecule type" value="Genomic_DNA"/>
</dbReference>
<keyword evidence="3" id="KW-1185">Reference proteome</keyword>
<comment type="caution">
    <text evidence="2">The sequence shown here is derived from an EMBL/GenBank/DDBJ whole genome shotgun (WGS) entry which is preliminary data.</text>
</comment>
<feature type="compositionally biased region" description="Low complexity" evidence="1">
    <location>
        <begin position="293"/>
        <end position="314"/>
    </location>
</feature>
<evidence type="ECO:0008006" key="4">
    <source>
        <dbReference type="Google" id="ProtNLM"/>
    </source>
</evidence>
<organism evidence="2 3">
    <name type="scientific">Prorocentrum cordatum</name>
    <dbReference type="NCBI Taxonomy" id="2364126"/>
    <lineage>
        <taxon>Eukaryota</taxon>
        <taxon>Sar</taxon>
        <taxon>Alveolata</taxon>
        <taxon>Dinophyceae</taxon>
        <taxon>Prorocentrales</taxon>
        <taxon>Prorocentraceae</taxon>
        <taxon>Prorocentrum</taxon>
    </lineage>
</organism>
<feature type="compositionally biased region" description="Low complexity" evidence="1">
    <location>
        <begin position="387"/>
        <end position="405"/>
    </location>
</feature>
<feature type="compositionally biased region" description="Low complexity" evidence="1">
    <location>
        <begin position="346"/>
        <end position="364"/>
    </location>
</feature>
<evidence type="ECO:0000313" key="2">
    <source>
        <dbReference type="EMBL" id="CAK0873737.1"/>
    </source>
</evidence>
<feature type="compositionally biased region" description="Low complexity" evidence="1">
    <location>
        <begin position="458"/>
        <end position="470"/>
    </location>
</feature>
<gene>
    <name evidence="2" type="ORF">PCOR1329_LOCUS58849</name>
</gene>
<feature type="compositionally biased region" description="Low complexity" evidence="1">
    <location>
        <begin position="322"/>
        <end position="337"/>
    </location>
</feature>
<feature type="compositionally biased region" description="Low complexity" evidence="1">
    <location>
        <begin position="106"/>
        <end position="120"/>
    </location>
</feature>
<reference evidence="2" key="1">
    <citation type="submission" date="2023-10" db="EMBL/GenBank/DDBJ databases">
        <authorList>
            <person name="Chen Y."/>
            <person name="Shah S."/>
            <person name="Dougan E. K."/>
            <person name="Thang M."/>
            <person name="Chan C."/>
        </authorList>
    </citation>
    <scope>NUCLEOTIDE SEQUENCE [LARGE SCALE GENOMIC DNA]</scope>
</reference>
<proteinExistence type="predicted"/>
<feature type="compositionally biased region" description="Low complexity" evidence="1">
    <location>
        <begin position="253"/>
        <end position="271"/>
    </location>
</feature>
<feature type="compositionally biased region" description="Low complexity" evidence="1">
    <location>
        <begin position="142"/>
        <end position="151"/>
    </location>
</feature>
<evidence type="ECO:0000313" key="3">
    <source>
        <dbReference type="Proteomes" id="UP001189429"/>
    </source>
</evidence>
<feature type="compositionally biased region" description="Polar residues" evidence="1">
    <location>
        <begin position="52"/>
        <end position="67"/>
    </location>
</feature>
<protein>
    <recommendedName>
        <fullName evidence="4">Nascent polypeptide-associated complex subunit alpha, muscle-specific form-like</fullName>
    </recommendedName>
</protein>
<evidence type="ECO:0000256" key="1">
    <source>
        <dbReference type="SAM" id="MobiDB-lite"/>
    </source>
</evidence>
<feature type="region of interest" description="Disordered" evidence="1">
    <location>
        <begin position="23"/>
        <end position="501"/>
    </location>
</feature>
<feature type="compositionally biased region" description="Low complexity" evidence="1">
    <location>
        <begin position="181"/>
        <end position="192"/>
    </location>
</feature>
<feature type="compositionally biased region" description="Low complexity" evidence="1">
    <location>
        <begin position="425"/>
        <end position="436"/>
    </location>
</feature>
<accession>A0ABN9VLE3</accession>